<evidence type="ECO:0000313" key="8">
    <source>
        <dbReference type="EMBL" id="EPB72738.1"/>
    </source>
</evidence>
<keyword evidence="2" id="KW-0813">Transport</keyword>
<reference evidence="8 9" key="1">
    <citation type="submission" date="2013-05" db="EMBL/GenBank/DDBJ databases">
        <title>Draft genome of the parasitic nematode Anyclostoma ceylanicum.</title>
        <authorList>
            <person name="Mitreva M."/>
        </authorList>
    </citation>
    <scope>NUCLEOTIDE SEQUENCE [LARGE SCALE GENOMIC DNA]</scope>
</reference>
<comment type="subcellular location">
    <subcellularLocation>
        <location evidence="1">Membrane</location>
        <topology evidence="1">Multi-pass membrane protein</topology>
    </subcellularLocation>
</comment>
<evidence type="ECO:0000313" key="9">
    <source>
        <dbReference type="Proteomes" id="UP000054495"/>
    </source>
</evidence>
<evidence type="ECO:0000256" key="5">
    <source>
        <dbReference type="ARBA" id="ARBA00023136"/>
    </source>
</evidence>
<evidence type="ECO:0000256" key="2">
    <source>
        <dbReference type="ARBA" id="ARBA00022448"/>
    </source>
</evidence>
<dbReference type="PANTHER" id="PTHR48041">
    <property type="entry name" value="ABC TRANSPORTER G FAMILY MEMBER 28"/>
    <property type="match status" value="1"/>
</dbReference>
<dbReference type="Proteomes" id="UP000054495">
    <property type="component" value="Unassembled WGS sequence"/>
</dbReference>
<proteinExistence type="predicted"/>
<dbReference type="GO" id="GO:0005886">
    <property type="term" value="C:plasma membrane"/>
    <property type="evidence" value="ECO:0007669"/>
    <property type="project" value="TreeGrafter"/>
</dbReference>
<evidence type="ECO:0000256" key="6">
    <source>
        <dbReference type="SAM" id="Phobius"/>
    </source>
</evidence>
<dbReference type="EMBL" id="KE125028">
    <property type="protein sequence ID" value="EPB72738.1"/>
    <property type="molecule type" value="Genomic_DNA"/>
</dbReference>
<evidence type="ECO:0000256" key="1">
    <source>
        <dbReference type="ARBA" id="ARBA00004141"/>
    </source>
</evidence>
<feature type="transmembrane region" description="Helical" evidence="6">
    <location>
        <begin position="61"/>
        <end position="85"/>
    </location>
</feature>
<dbReference type="AlphaFoldDB" id="A0A0D6LNE7"/>
<dbReference type="Pfam" id="PF01061">
    <property type="entry name" value="ABC2_membrane"/>
    <property type="match status" value="1"/>
</dbReference>
<evidence type="ECO:0000256" key="3">
    <source>
        <dbReference type="ARBA" id="ARBA00022692"/>
    </source>
</evidence>
<keyword evidence="3 6" id="KW-0812">Transmembrane</keyword>
<keyword evidence="5 6" id="KW-0472">Membrane</keyword>
<sequence>MPGEFALLVREYHDGSYPVLAYYIAKVLSYMPIFSLDGMLLLAVAYWMIGLAPRAGRFIRTLFTGALVEAMVASLGIAVCSVSTIPCTRHNPKQYISGCLCYFLIYQIVKNAVQNLNFHPSNIYFNWICMLAYTLANYCVGYIALVVRVQKHR</sequence>
<organism evidence="8 9">
    <name type="scientific">Ancylostoma ceylanicum</name>
    <dbReference type="NCBI Taxonomy" id="53326"/>
    <lineage>
        <taxon>Eukaryota</taxon>
        <taxon>Metazoa</taxon>
        <taxon>Ecdysozoa</taxon>
        <taxon>Nematoda</taxon>
        <taxon>Chromadorea</taxon>
        <taxon>Rhabditida</taxon>
        <taxon>Rhabditina</taxon>
        <taxon>Rhabditomorpha</taxon>
        <taxon>Strongyloidea</taxon>
        <taxon>Ancylostomatidae</taxon>
        <taxon>Ancylostomatinae</taxon>
        <taxon>Ancylostoma</taxon>
    </lineage>
</organism>
<keyword evidence="4 6" id="KW-1133">Transmembrane helix</keyword>
<evidence type="ECO:0000256" key="4">
    <source>
        <dbReference type="ARBA" id="ARBA00022989"/>
    </source>
</evidence>
<dbReference type="InterPro" id="IPR013525">
    <property type="entry name" value="ABC2_TM"/>
</dbReference>
<feature type="domain" description="ABC-2 type transporter transmembrane" evidence="7">
    <location>
        <begin position="4"/>
        <end position="84"/>
    </location>
</feature>
<name>A0A0D6LNE7_9BILA</name>
<protein>
    <recommendedName>
        <fullName evidence="7">ABC-2 type transporter transmembrane domain-containing protein</fullName>
    </recommendedName>
</protein>
<dbReference type="PANTHER" id="PTHR48041:SF131">
    <property type="entry name" value="ABC TRANSPORTER DOMAIN-CONTAINING PROTEIN"/>
    <property type="match status" value="1"/>
</dbReference>
<feature type="transmembrane region" description="Helical" evidence="6">
    <location>
        <begin position="124"/>
        <end position="147"/>
    </location>
</feature>
<feature type="transmembrane region" description="Helical" evidence="6">
    <location>
        <begin position="20"/>
        <end position="49"/>
    </location>
</feature>
<dbReference type="InterPro" id="IPR050352">
    <property type="entry name" value="ABCG_transporters"/>
</dbReference>
<keyword evidence="9" id="KW-1185">Reference proteome</keyword>
<gene>
    <name evidence="8" type="ORF">ANCCEY_08189</name>
</gene>
<accession>A0A0D6LNE7</accession>
<evidence type="ECO:0000259" key="7">
    <source>
        <dbReference type="Pfam" id="PF01061"/>
    </source>
</evidence>
<dbReference type="GO" id="GO:0140359">
    <property type="term" value="F:ABC-type transporter activity"/>
    <property type="evidence" value="ECO:0007669"/>
    <property type="project" value="InterPro"/>
</dbReference>